<evidence type="ECO:0000256" key="3">
    <source>
        <dbReference type="ARBA" id="ARBA00013014"/>
    </source>
</evidence>
<comment type="function">
    <text evidence="9">Catalyzes the NADPH-dependent reduction of ketopantoate into pantoic acid.</text>
</comment>
<keyword evidence="5 9" id="KW-0521">NADP</keyword>
<dbReference type="EC" id="1.1.1.169" evidence="3 9"/>
<dbReference type="Gene3D" id="1.10.1040.10">
    <property type="entry name" value="N-(1-d-carboxylethyl)-l-norvaline Dehydrogenase, domain 2"/>
    <property type="match status" value="1"/>
</dbReference>
<dbReference type="InterPro" id="IPR036291">
    <property type="entry name" value="NAD(P)-bd_dom_sf"/>
</dbReference>
<keyword evidence="13" id="KW-1185">Reference proteome</keyword>
<organism evidence="12 13">
    <name type="scientific">Flavobacterium urumqiense</name>
    <dbReference type="NCBI Taxonomy" id="935224"/>
    <lineage>
        <taxon>Bacteria</taxon>
        <taxon>Pseudomonadati</taxon>
        <taxon>Bacteroidota</taxon>
        <taxon>Flavobacteriia</taxon>
        <taxon>Flavobacteriales</taxon>
        <taxon>Flavobacteriaceae</taxon>
        <taxon>Flavobacterium</taxon>
    </lineage>
</organism>
<evidence type="ECO:0000256" key="4">
    <source>
        <dbReference type="ARBA" id="ARBA00019465"/>
    </source>
</evidence>
<dbReference type="PANTHER" id="PTHR21708:SF26">
    <property type="entry name" value="2-DEHYDROPANTOATE 2-REDUCTASE"/>
    <property type="match status" value="1"/>
</dbReference>
<dbReference type="SUPFAM" id="SSF51735">
    <property type="entry name" value="NAD(P)-binding Rossmann-fold domains"/>
    <property type="match status" value="1"/>
</dbReference>
<dbReference type="UniPathway" id="UPA00028">
    <property type="reaction ID" value="UER00004"/>
</dbReference>
<evidence type="ECO:0000256" key="9">
    <source>
        <dbReference type="RuleBase" id="RU362068"/>
    </source>
</evidence>
<dbReference type="EMBL" id="FNVP01000004">
    <property type="protein sequence ID" value="SEF93032.1"/>
    <property type="molecule type" value="Genomic_DNA"/>
</dbReference>
<evidence type="ECO:0000313" key="12">
    <source>
        <dbReference type="EMBL" id="SEF93032.1"/>
    </source>
</evidence>
<dbReference type="InterPro" id="IPR051402">
    <property type="entry name" value="KPR-Related"/>
</dbReference>
<feature type="domain" description="Ketopantoate reductase N-terminal" evidence="10">
    <location>
        <begin position="5"/>
        <end position="165"/>
    </location>
</feature>
<evidence type="ECO:0000259" key="10">
    <source>
        <dbReference type="Pfam" id="PF02558"/>
    </source>
</evidence>
<reference evidence="13" key="1">
    <citation type="submission" date="2016-10" db="EMBL/GenBank/DDBJ databases">
        <authorList>
            <person name="Varghese N."/>
            <person name="Submissions S."/>
        </authorList>
    </citation>
    <scope>NUCLEOTIDE SEQUENCE [LARGE SCALE GENOMIC DNA]</scope>
    <source>
        <strain evidence="13">CGMCC 1.9230</strain>
    </source>
</reference>
<dbReference type="AlphaFoldDB" id="A0A1H5W0J9"/>
<proteinExistence type="inferred from homology"/>
<dbReference type="Pfam" id="PF02558">
    <property type="entry name" value="ApbA"/>
    <property type="match status" value="1"/>
</dbReference>
<evidence type="ECO:0000259" key="11">
    <source>
        <dbReference type="Pfam" id="PF08546"/>
    </source>
</evidence>
<evidence type="ECO:0000256" key="1">
    <source>
        <dbReference type="ARBA" id="ARBA00004994"/>
    </source>
</evidence>
<dbReference type="PANTHER" id="PTHR21708">
    <property type="entry name" value="PROBABLE 2-DEHYDROPANTOATE 2-REDUCTASE"/>
    <property type="match status" value="1"/>
</dbReference>
<dbReference type="Pfam" id="PF08546">
    <property type="entry name" value="ApbA_C"/>
    <property type="match status" value="1"/>
</dbReference>
<dbReference type="Proteomes" id="UP000236737">
    <property type="component" value="Unassembled WGS sequence"/>
</dbReference>
<dbReference type="Gene3D" id="3.40.50.720">
    <property type="entry name" value="NAD(P)-binding Rossmann-like Domain"/>
    <property type="match status" value="1"/>
</dbReference>
<evidence type="ECO:0000256" key="8">
    <source>
        <dbReference type="ARBA" id="ARBA00048793"/>
    </source>
</evidence>
<dbReference type="GO" id="GO:0008677">
    <property type="term" value="F:2-dehydropantoate 2-reductase activity"/>
    <property type="evidence" value="ECO:0007669"/>
    <property type="project" value="UniProtKB-EC"/>
</dbReference>
<accession>A0A1H5W0J9</accession>
<dbReference type="SUPFAM" id="SSF48179">
    <property type="entry name" value="6-phosphogluconate dehydrogenase C-terminal domain-like"/>
    <property type="match status" value="1"/>
</dbReference>
<comment type="pathway">
    <text evidence="1 9">Cofactor biosynthesis; (R)-pantothenate biosynthesis; (R)-pantoate from 3-methyl-2-oxobutanoate: step 2/2.</text>
</comment>
<protein>
    <recommendedName>
        <fullName evidence="4 9">2-dehydropantoate 2-reductase</fullName>
        <ecNumber evidence="3 9">1.1.1.169</ecNumber>
    </recommendedName>
    <alternativeName>
        <fullName evidence="7 9">Ketopantoate reductase</fullName>
    </alternativeName>
</protein>
<evidence type="ECO:0000256" key="2">
    <source>
        <dbReference type="ARBA" id="ARBA00007870"/>
    </source>
</evidence>
<dbReference type="GO" id="GO:0005737">
    <property type="term" value="C:cytoplasm"/>
    <property type="evidence" value="ECO:0007669"/>
    <property type="project" value="TreeGrafter"/>
</dbReference>
<name>A0A1H5W0J9_9FLAO</name>
<dbReference type="RefSeq" id="WP_103999403.1">
    <property type="nucleotide sequence ID" value="NZ_FNVP01000004.1"/>
</dbReference>
<sequence>MKTRIGILGMGGVGGYFGGLLAKEYTESDSVEIVFIARGETQKAIAQNGLKIIFSASSLSLGLYESEITVFPSIVSDNSKVIGKLDYLICATKTYDIEESLLSIKKNITKNTIILPLYNGVDAPERISDLFPDNEVLQGCVYIVSMIVSSGVIKKIGTYEKLFFGSRTASITALNKLQSIFEKASIESYLVDTIEETVWEKFIFISALASATSYLNQNIGEILNSQSSRAVYVSLLNEITMIAAVKGHNLPADIILQTILKLEKTPHDATSSMHRDLIAGRKIELFSLTEFVVNEGVKYEIETPTYQMVLDKLSSVLIPN</sequence>
<dbReference type="InterPro" id="IPR013332">
    <property type="entry name" value="KPR_N"/>
</dbReference>
<gene>
    <name evidence="12" type="ORF">SAMN04488130_10412</name>
</gene>
<dbReference type="NCBIfam" id="TIGR00745">
    <property type="entry name" value="apbA_panE"/>
    <property type="match status" value="1"/>
</dbReference>
<keyword evidence="9" id="KW-0566">Pantothenate biosynthesis</keyword>
<dbReference type="InterPro" id="IPR003710">
    <property type="entry name" value="ApbA"/>
</dbReference>
<dbReference type="InterPro" id="IPR008927">
    <property type="entry name" value="6-PGluconate_DH-like_C_sf"/>
</dbReference>
<dbReference type="InterPro" id="IPR013328">
    <property type="entry name" value="6PGD_dom2"/>
</dbReference>
<comment type="similarity">
    <text evidence="2 9">Belongs to the ketopantoate reductase family.</text>
</comment>
<evidence type="ECO:0000256" key="6">
    <source>
        <dbReference type="ARBA" id="ARBA00023002"/>
    </source>
</evidence>
<evidence type="ECO:0000256" key="5">
    <source>
        <dbReference type="ARBA" id="ARBA00022857"/>
    </source>
</evidence>
<feature type="domain" description="Ketopantoate reductase C-terminal" evidence="11">
    <location>
        <begin position="194"/>
        <end position="313"/>
    </location>
</feature>
<keyword evidence="6 9" id="KW-0560">Oxidoreductase</keyword>
<comment type="catalytic activity">
    <reaction evidence="8 9">
        <text>(R)-pantoate + NADP(+) = 2-dehydropantoate + NADPH + H(+)</text>
        <dbReference type="Rhea" id="RHEA:16233"/>
        <dbReference type="ChEBI" id="CHEBI:11561"/>
        <dbReference type="ChEBI" id="CHEBI:15378"/>
        <dbReference type="ChEBI" id="CHEBI:15980"/>
        <dbReference type="ChEBI" id="CHEBI:57783"/>
        <dbReference type="ChEBI" id="CHEBI:58349"/>
        <dbReference type="EC" id="1.1.1.169"/>
    </reaction>
</comment>
<dbReference type="GO" id="GO:0015940">
    <property type="term" value="P:pantothenate biosynthetic process"/>
    <property type="evidence" value="ECO:0007669"/>
    <property type="project" value="UniProtKB-UniPathway"/>
</dbReference>
<dbReference type="InterPro" id="IPR013752">
    <property type="entry name" value="KPA_reductase"/>
</dbReference>
<evidence type="ECO:0000256" key="7">
    <source>
        <dbReference type="ARBA" id="ARBA00032024"/>
    </source>
</evidence>
<evidence type="ECO:0000313" key="13">
    <source>
        <dbReference type="Proteomes" id="UP000236737"/>
    </source>
</evidence>
<dbReference type="OrthoDB" id="9796561at2"/>